<organism evidence="9 10">
    <name type="scientific">Azospirillum oleiclasticum</name>
    <dbReference type="NCBI Taxonomy" id="2735135"/>
    <lineage>
        <taxon>Bacteria</taxon>
        <taxon>Pseudomonadati</taxon>
        <taxon>Pseudomonadota</taxon>
        <taxon>Alphaproteobacteria</taxon>
        <taxon>Rhodospirillales</taxon>
        <taxon>Azospirillaceae</taxon>
        <taxon>Azospirillum</taxon>
    </lineage>
</organism>
<evidence type="ECO:0000256" key="1">
    <source>
        <dbReference type="ARBA" id="ARBA00004651"/>
    </source>
</evidence>
<proteinExistence type="predicted"/>
<dbReference type="EMBL" id="JABFDB010000036">
    <property type="protein sequence ID" value="NYZ24180.1"/>
    <property type="molecule type" value="Genomic_DNA"/>
</dbReference>
<evidence type="ECO:0000259" key="8">
    <source>
        <dbReference type="PROSITE" id="PS50850"/>
    </source>
</evidence>
<evidence type="ECO:0000256" key="5">
    <source>
        <dbReference type="ARBA" id="ARBA00022989"/>
    </source>
</evidence>
<keyword evidence="6 7" id="KW-0472">Membrane</keyword>
<dbReference type="Gene3D" id="1.20.1250.20">
    <property type="entry name" value="MFS general substrate transporter like domains"/>
    <property type="match status" value="1"/>
</dbReference>
<keyword evidence="10" id="KW-1185">Reference proteome</keyword>
<evidence type="ECO:0000256" key="2">
    <source>
        <dbReference type="ARBA" id="ARBA00022448"/>
    </source>
</evidence>
<dbReference type="InterPro" id="IPR011701">
    <property type="entry name" value="MFS"/>
</dbReference>
<feature type="transmembrane region" description="Helical" evidence="7">
    <location>
        <begin position="9"/>
        <end position="27"/>
    </location>
</feature>
<sequence>MERVDGTRWGVVAVAVLGGIAAALHVGKVPPALPVLRAGLGLDLVTAGWLMALVSGIGAAFGLLFGRLADQLTHRLAMVLGLCVTAAGSLAGAAADGAGPLLASRGVEGAGLILTIVAAPGLIASVTAPRDLRLTLAVWGTFMPVGVGAMMLASPPLLAAFGWRGAWVAAALAGLLAAAALLALGR</sequence>
<dbReference type="Proteomes" id="UP000584642">
    <property type="component" value="Unassembled WGS sequence"/>
</dbReference>
<feature type="transmembrane region" description="Helical" evidence="7">
    <location>
        <begin position="47"/>
        <end position="69"/>
    </location>
</feature>
<feature type="non-terminal residue" evidence="9">
    <location>
        <position position="186"/>
    </location>
</feature>
<keyword evidence="3" id="KW-1003">Cell membrane</keyword>
<dbReference type="PANTHER" id="PTHR42718:SF46">
    <property type="entry name" value="BLR6921 PROTEIN"/>
    <property type="match status" value="1"/>
</dbReference>
<dbReference type="PANTHER" id="PTHR42718">
    <property type="entry name" value="MAJOR FACILITATOR SUPERFAMILY MULTIDRUG TRANSPORTER MFSC"/>
    <property type="match status" value="1"/>
</dbReference>
<feature type="transmembrane region" description="Helical" evidence="7">
    <location>
        <begin position="134"/>
        <end position="153"/>
    </location>
</feature>
<keyword evidence="2" id="KW-0813">Transport</keyword>
<evidence type="ECO:0000256" key="6">
    <source>
        <dbReference type="ARBA" id="ARBA00023136"/>
    </source>
</evidence>
<evidence type="ECO:0000313" key="10">
    <source>
        <dbReference type="Proteomes" id="UP000584642"/>
    </source>
</evidence>
<feature type="transmembrane region" description="Helical" evidence="7">
    <location>
        <begin position="107"/>
        <end position="127"/>
    </location>
</feature>
<feature type="domain" description="Major facilitator superfamily (MFS) profile" evidence="8">
    <location>
        <begin position="11"/>
        <end position="186"/>
    </location>
</feature>
<evidence type="ECO:0000256" key="4">
    <source>
        <dbReference type="ARBA" id="ARBA00022692"/>
    </source>
</evidence>
<name>A0ABX2TIK5_9PROT</name>
<dbReference type="InterPro" id="IPR036259">
    <property type="entry name" value="MFS_trans_sf"/>
</dbReference>
<evidence type="ECO:0000256" key="3">
    <source>
        <dbReference type="ARBA" id="ARBA00022475"/>
    </source>
</evidence>
<keyword evidence="4 7" id="KW-0812">Transmembrane</keyword>
<dbReference type="InterPro" id="IPR020846">
    <property type="entry name" value="MFS_dom"/>
</dbReference>
<accession>A0ABX2TIK5</accession>
<dbReference type="SUPFAM" id="SSF103473">
    <property type="entry name" value="MFS general substrate transporter"/>
    <property type="match status" value="1"/>
</dbReference>
<keyword evidence="5 7" id="KW-1133">Transmembrane helix</keyword>
<protein>
    <submittedName>
        <fullName evidence="9">MFS transporter</fullName>
    </submittedName>
</protein>
<dbReference type="PROSITE" id="PS50850">
    <property type="entry name" value="MFS"/>
    <property type="match status" value="1"/>
</dbReference>
<dbReference type="RefSeq" id="WP_180285957.1">
    <property type="nucleotide sequence ID" value="NZ_JABFDB010000036.1"/>
</dbReference>
<feature type="transmembrane region" description="Helical" evidence="7">
    <location>
        <begin position="76"/>
        <end position="95"/>
    </location>
</feature>
<comment type="subcellular location">
    <subcellularLocation>
        <location evidence="1">Cell membrane</location>
        <topology evidence="1">Multi-pass membrane protein</topology>
    </subcellularLocation>
</comment>
<gene>
    <name evidence="9" type="ORF">HND93_31125</name>
</gene>
<evidence type="ECO:0000313" key="9">
    <source>
        <dbReference type="EMBL" id="NYZ24180.1"/>
    </source>
</evidence>
<dbReference type="Pfam" id="PF07690">
    <property type="entry name" value="MFS_1"/>
    <property type="match status" value="1"/>
</dbReference>
<comment type="caution">
    <text evidence="9">The sequence shown here is derived from an EMBL/GenBank/DDBJ whole genome shotgun (WGS) entry which is preliminary data.</text>
</comment>
<feature type="transmembrane region" description="Helical" evidence="7">
    <location>
        <begin position="165"/>
        <end position="184"/>
    </location>
</feature>
<reference evidence="9 10" key="1">
    <citation type="submission" date="2020-05" db="EMBL/GenBank/DDBJ databases">
        <title>Azospirillum oleiclasticum sp. nov, a nitrogen-fixing and heavy crude oil-emulsifying bacterium isolated from the crude oil of Yumen Oilfield.</title>
        <authorList>
            <person name="Wu D."/>
            <person name="Cai M."/>
            <person name="Zhang X."/>
        </authorList>
    </citation>
    <scope>NUCLEOTIDE SEQUENCE [LARGE SCALE GENOMIC DNA]</scope>
    <source>
        <strain evidence="9 10">ROY-1-1-2</strain>
    </source>
</reference>
<evidence type="ECO:0000256" key="7">
    <source>
        <dbReference type="SAM" id="Phobius"/>
    </source>
</evidence>